<keyword evidence="9" id="KW-0436">Ligase</keyword>
<dbReference type="InterPro" id="IPR036866">
    <property type="entry name" value="RibonucZ/Hydroxyglut_hydro"/>
</dbReference>
<comment type="caution">
    <text evidence="9">The sequence shown here is derived from an EMBL/GenBank/DDBJ whole genome shotgun (WGS) entry which is preliminary data.</text>
</comment>
<feature type="compositionally biased region" description="Basic residues" evidence="6">
    <location>
        <begin position="566"/>
        <end position="583"/>
    </location>
</feature>
<comment type="similarity">
    <text evidence="2">Belongs to the DNA repair metallo-beta-lactamase (DRMBL) family.</text>
</comment>
<name>A0A6A4P0P7_LUPAL</name>
<dbReference type="SUPFAM" id="SSF56281">
    <property type="entry name" value="Metallo-hydrolase/oxidoreductase"/>
    <property type="match status" value="1"/>
</dbReference>
<dbReference type="OrthoDB" id="206088at2759"/>
<evidence type="ECO:0000256" key="4">
    <source>
        <dbReference type="ARBA" id="ARBA00023204"/>
    </source>
</evidence>
<dbReference type="GO" id="GO:0036297">
    <property type="term" value="P:interstrand cross-link repair"/>
    <property type="evidence" value="ECO:0007669"/>
    <property type="project" value="TreeGrafter"/>
</dbReference>
<dbReference type="EMBL" id="WOCE01000017">
    <property type="protein sequence ID" value="KAE9595182.1"/>
    <property type="molecule type" value="Genomic_DNA"/>
</dbReference>
<dbReference type="Proteomes" id="UP000447434">
    <property type="component" value="Chromosome 17"/>
</dbReference>
<dbReference type="Pfam" id="PF07522">
    <property type="entry name" value="DRMBL"/>
    <property type="match status" value="1"/>
</dbReference>
<dbReference type="Gene3D" id="3.40.50.12650">
    <property type="match status" value="1"/>
</dbReference>
<feature type="domain" description="Metallo-beta-lactamase" evidence="8">
    <location>
        <begin position="54"/>
        <end position="189"/>
    </location>
</feature>
<keyword evidence="4" id="KW-0234">DNA repair</keyword>
<dbReference type="FunFam" id="3.40.50.12650:FF:000006">
    <property type="entry name" value="DNA ligase"/>
    <property type="match status" value="1"/>
</dbReference>
<comment type="subcellular location">
    <subcellularLocation>
        <location evidence="1">Nucleus</location>
    </subcellularLocation>
</comment>
<keyword evidence="10" id="KW-1185">Reference proteome</keyword>
<dbReference type="PANTHER" id="PTHR23240:SF35">
    <property type="entry name" value="DNA REPAIR METALLO-BETA-LACTAMASE FAMILY PROTEIN-RELATED"/>
    <property type="match status" value="1"/>
</dbReference>
<sequence length="620" mass="69593">MHSQSKPQKTLTSSHNSLHLQQPPPPPPHSKLIPNTRFLVDAFTTTTSSSFFYFLSHFHSDHYSGLSSNWSHGIIYCSATTARLLIQILNIPPSFVVPLPLRQPLDIDGAQVTLLDANHFPGAVQFLFNIPTGERFVHTGDFRFCKSMILEPSLAPFIGADAVFLDTTYCNPKFVFPSQDESIEYIVDVIERVRVQCHDDNVLFLVATYVIGKEKILLELARRFNRKIHVDARKMEVLRVLGYGESGVFTEDGLESNIHVVGWNVLGETWPYFRPNFVRMKEIMSERGYSKVVGFVPTGWTYEVKRNRFVVKSKDSFEIHLVPYSEHSNYEELREYVKFLRPKRVIPTVGLDVEKSDSKHADKMRRYFAGIVDEMAKAEKDVSDDGTLKPGQNIRKEIEPSDMEVHESINCDIDVNLPSFTGEPCTGSPTLLTDEEKDKIIQELSCCLPTWVTRSQLLDLISISGNNVVEAVSYFYERETEFHQQALSCQASVSLSKCCTLTKSDSPSKACLNTNNTPENVDISPIQGSNCLNIKDTPKNVVIFSSQDSKSANLRHTAVPSCVSPAKKKRGSASKPSKKVKVKAKSESSSSKQFTITKFFSKALPKNETPSVTQSDHCGS</sequence>
<evidence type="ECO:0000259" key="8">
    <source>
        <dbReference type="Pfam" id="PF12706"/>
    </source>
</evidence>
<dbReference type="Pfam" id="PF12706">
    <property type="entry name" value="Lactamase_B_2"/>
    <property type="match status" value="1"/>
</dbReference>
<feature type="compositionally biased region" description="Polar residues" evidence="6">
    <location>
        <begin position="1"/>
        <end position="20"/>
    </location>
</feature>
<evidence type="ECO:0000256" key="5">
    <source>
        <dbReference type="ARBA" id="ARBA00023242"/>
    </source>
</evidence>
<dbReference type="GO" id="GO:0005634">
    <property type="term" value="C:nucleus"/>
    <property type="evidence" value="ECO:0007669"/>
    <property type="project" value="UniProtKB-SubCell"/>
</dbReference>
<protein>
    <submittedName>
        <fullName evidence="9">Putative DNA ligase (ATP)</fullName>
    </submittedName>
</protein>
<organism evidence="9 10">
    <name type="scientific">Lupinus albus</name>
    <name type="common">White lupine</name>
    <name type="synonym">Lupinus termis</name>
    <dbReference type="NCBI Taxonomy" id="3870"/>
    <lineage>
        <taxon>Eukaryota</taxon>
        <taxon>Viridiplantae</taxon>
        <taxon>Streptophyta</taxon>
        <taxon>Embryophyta</taxon>
        <taxon>Tracheophyta</taxon>
        <taxon>Spermatophyta</taxon>
        <taxon>Magnoliopsida</taxon>
        <taxon>eudicotyledons</taxon>
        <taxon>Gunneridae</taxon>
        <taxon>Pentapetalae</taxon>
        <taxon>rosids</taxon>
        <taxon>fabids</taxon>
        <taxon>Fabales</taxon>
        <taxon>Fabaceae</taxon>
        <taxon>Papilionoideae</taxon>
        <taxon>50 kb inversion clade</taxon>
        <taxon>genistoids sensu lato</taxon>
        <taxon>core genistoids</taxon>
        <taxon>Genisteae</taxon>
        <taxon>Lupinus</taxon>
    </lineage>
</organism>
<dbReference type="GO" id="GO:0016874">
    <property type="term" value="F:ligase activity"/>
    <property type="evidence" value="ECO:0007669"/>
    <property type="project" value="UniProtKB-KW"/>
</dbReference>
<feature type="domain" description="DNA repair metallo-beta-lactamase" evidence="7">
    <location>
        <begin position="247"/>
        <end position="349"/>
    </location>
</feature>
<keyword evidence="3" id="KW-0227">DNA damage</keyword>
<evidence type="ECO:0000313" key="9">
    <source>
        <dbReference type="EMBL" id="KAE9595182.1"/>
    </source>
</evidence>
<feature type="region of interest" description="Disordered" evidence="6">
    <location>
        <begin position="564"/>
        <end position="592"/>
    </location>
</feature>
<dbReference type="Gene3D" id="3.60.15.10">
    <property type="entry name" value="Ribonuclease Z/Hydroxyacylglutathione hydrolase-like"/>
    <property type="match status" value="1"/>
</dbReference>
<dbReference type="GO" id="GO:0003684">
    <property type="term" value="F:damaged DNA binding"/>
    <property type="evidence" value="ECO:0007669"/>
    <property type="project" value="TreeGrafter"/>
</dbReference>
<feature type="region of interest" description="Disordered" evidence="6">
    <location>
        <begin position="1"/>
        <end position="31"/>
    </location>
</feature>
<dbReference type="GO" id="GO:0006303">
    <property type="term" value="P:double-strand break repair via nonhomologous end joining"/>
    <property type="evidence" value="ECO:0007669"/>
    <property type="project" value="TreeGrafter"/>
</dbReference>
<accession>A0A6A4P0P7</accession>
<gene>
    <name evidence="9" type="ORF">Lalb_Chr17g0336001</name>
</gene>
<dbReference type="CDD" id="cd16273">
    <property type="entry name" value="SNM1A-1C-like_MBL-fold"/>
    <property type="match status" value="1"/>
</dbReference>
<dbReference type="GO" id="GO:0035312">
    <property type="term" value="F:5'-3' DNA exonuclease activity"/>
    <property type="evidence" value="ECO:0007669"/>
    <property type="project" value="TreeGrafter"/>
</dbReference>
<dbReference type="AlphaFoldDB" id="A0A6A4P0P7"/>
<evidence type="ECO:0000256" key="6">
    <source>
        <dbReference type="SAM" id="MobiDB-lite"/>
    </source>
</evidence>
<evidence type="ECO:0000259" key="7">
    <source>
        <dbReference type="Pfam" id="PF07522"/>
    </source>
</evidence>
<proteinExistence type="inferred from homology"/>
<dbReference type="PANTHER" id="PTHR23240">
    <property type="entry name" value="DNA CROSS-LINK REPAIR PROTEIN PSO2/SNM1-RELATED"/>
    <property type="match status" value="1"/>
</dbReference>
<evidence type="ECO:0000256" key="3">
    <source>
        <dbReference type="ARBA" id="ARBA00022763"/>
    </source>
</evidence>
<reference evidence="10" key="1">
    <citation type="journal article" date="2020" name="Nat. Commun.">
        <title>Genome sequence of the cluster root forming white lupin.</title>
        <authorList>
            <person name="Hufnagel B."/>
            <person name="Marques A."/>
            <person name="Soriano A."/>
            <person name="Marques L."/>
            <person name="Divol F."/>
            <person name="Doumas P."/>
            <person name="Sallet E."/>
            <person name="Mancinotti D."/>
            <person name="Carrere S."/>
            <person name="Marande W."/>
            <person name="Arribat S."/>
            <person name="Keller J."/>
            <person name="Huneau C."/>
            <person name="Blein T."/>
            <person name="Aime D."/>
            <person name="Laguerre M."/>
            <person name="Taylor J."/>
            <person name="Schubert V."/>
            <person name="Nelson M."/>
            <person name="Geu-Flores F."/>
            <person name="Crespi M."/>
            <person name="Gallardo-Guerrero K."/>
            <person name="Delaux P.-M."/>
            <person name="Salse J."/>
            <person name="Berges H."/>
            <person name="Guyot R."/>
            <person name="Gouzy J."/>
            <person name="Peret B."/>
        </authorList>
    </citation>
    <scope>NUCLEOTIDE SEQUENCE [LARGE SCALE GENOMIC DNA]</scope>
    <source>
        <strain evidence="10">cv. Amiga</strain>
    </source>
</reference>
<dbReference type="InterPro" id="IPR001279">
    <property type="entry name" value="Metallo-B-lactamas"/>
</dbReference>
<keyword evidence="5" id="KW-0539">Nucleus</keyword>
<evidence type="ECO:0000256" key="2">
    <source>
        <dbReference type="ARBA" id="ARBA00010304"/>
    </source>
</evidence>
<dbReference type="InterPro" id="IPR011084">
    <property type="entry name" value="DRMBL"/>
</dbReference>
<evidence type="ECO:0000256" key="1">
    <source>
        <dbReference type="ARBA" id="ARBA00004123"/>
    </source>
</evidence>
<evidence type="ECO:0000313" key="10">
    <source>
        <dbReference type="Proteomes" id="UP000447434"/>
    </source>
</evidence>